<dbReference type="AlphaFoldDB" id="A0A543HRX6"/>
<evidence type="ECO:0000313" key="2">
    <source>
        <dbReference type="EMBL" id="TQM61090.1"/>
    </source>
</evidence>
<name>A0A543HRX6_9MICO</name>
<keyword evidence="3" id="KW-1185">Reference proteome</keyword>
<proteinExistence type="predicted"/>
<sequence length="198" mass="20392">MKFGFAAIAAIGLTLVTTVDPYGGMVTQAQAFVVVPFSVDDKISSQKLAVGDLEAETVSLDAFGVELAPEPEPVVEEAADEKTGAGRSSPVSSGAPAAGTPDPGTAQAIAMEYVGAGAEFDCLVALWNKESHWNVYANNASSGAYGIPQALPGSKMASAGADWATNPDTQIRWGLGYITGRYGSPCGAWGHSQSVGWY</sequence>
<comment type="caution">
    <text evidence="2">The sequence shown here is derived from an EMBL/GenBank/DDBJ whole genome shotgun (WGS) entry which is preliminary data.</text>
</comment>
<organism evidence="2 3">
    <name type="scientific">Klugiella xanthotipulae</name>
    <dbReference type="NCBI Taxonomy" id="244735"/>
    <lineage>
        <taxon>Bacteria</taxon>
        <taxon>Bacillati</taxon>
        <taxon>Actinomycetota</taxon>
        <taxon>Actinomycetes</taxon>
        <taxon>Micrococcales</taxon>
        <taxon>Microbacteriaceae</taxon>
        <taxon>Klugiella</taxon>
    </lineage>
</organism>
<dbReference type="EMBL" id="VFPN01000003">
    <property type="protein sequence ID" value="TQM61090.1"/>
    <property type="molecule type" value="Genomic_DNA"/>
</dbReference>
<evidence type="ECO:0008006" key="4">
    <source>
        <dbReference type="Google" id="ProtNLM"/>
    </source>
</evidence>
<dbReference type="RefSeq" id="WP_246054619.1">
    <property type="nucleotide sequence ID" value="NZ_BAAAYS010000016.1"/>
</dbReference>
<evidence type="ECO:0000313" key="3">
    <source>
        <dbReference type="Proteomes" id="UP000318331"/>
    </source>
</evidence>
<evidence type="ECO:0000256" key="1">
    <source>
        <dbReference type="SAM" id="MobiDB-lite"/>
    </source>
</evidence>
<dbReference type="Proteomes" id="UP000318331">
    <property type="component" value="Unassembled WGS sequence"/>
</dbReference>
<protein>
    <recommendedName>
        <fullName evidence="4">Transglycosylase-like protein with SLT domain</fullName>
    </recommendedName>
</protein>
<dbReference type="SUPFAM" id="SSF53955">
    <property type="entry name" value="Lysozyme-like"/>
    <property type="match status" value="1"/>
</dbReference>
<gene>
    <name evidence="2" type="ORF">FB466_2019</name>
</gene>
<accession>A0A543HRX6</accession>
<feature type="compositionally biased region" description="Low complexity" evidence="1">
    <location>
        <begin position="85"/>
        <end position="102"/>
    </location>
</feature>
<reference evidence="2 3" key="1">
    <citation type="submission" date="2019-06" db="EMBL/GenBank/DDBJ databases">
        <title>Sequencing the genomes of 1000 actinobacteria strains.</title>
        <authorList>
            <person name="Klenk H.-P."/>
        </authorList>
    </citation>
    <scope>NUCLEOTIDE SEQUENCE [LARGE SCALE GENOMIC DNA]</scope>
    <source>
        <strain evidence="2 3">DSM 18031</strain>
    </source>
</reference>
<dbReference type="InterPro" id="IPR023346">
    <property type="entry name" value="Lysozyme-like_dom_sf"/>
</dbReference>
<feature type="region of interest" description="Disordered" evidence="1">
    <location>
        <begin position="76"/>
        <end position="102"/>
    </location>
</feature>
<dbReference type="Gene3D" id="1.10.530.10">
    <property type="match status" value="1"/>
</dbReference>